<comment type="subunit">
    <text evidence="1">Heterotrimer of A, B and C subunits.</text>
</comment>
<comment type="similarity">
    <text evidence="1">Belongs to the GatC family.</text>
</comment>
<comment type="caution">
    <text evidence="2">The sequence shown here is derived from an EMBL/GenBank/DDBJ whole genome shotgun (WGS) entry which is preliminary data.</text>
</comment>
<protein>
    <recommendedName>
        <fullName evidence="1">Aspartyl/glutamyl-tRNA(Asn/Gln) amidotransferase subunit C</fullName>
        <shortName evidence="1">Asp/Glu-ADT subunit C</shortName>
        <ecNumber evidence="1">6.3.5.-</ecNumber>
    </recommendedName>
</protein>
<dbReference type="HAMAP" id="MF_00122">
    <property type="entry name" value="GatC"/>
    <property type="match status" value="1"/>
</dbReference>
<dbReference type="PANTHER" id="PTHR15004:SF0">
    <property type="entry name" value="GLUTAMYL-TRNA(GLN) AMIDOTRANSFERASE SUBUNIT C, MITOCHONDRIAL"/>
    <property type="match status" value="1"/>
</dbReference>
<dbReference type="GO" id="GO:0006412">
    <property type="term" value="P:translation"/>
    <property type="evidence" value="ECO:0007669"/>
    <property type="project" value="UniProtKB-UniRule"/>
</dbReference>
<dbReference type="EC" id="6.3.5.-" evidence="1"/>
<name>A0A6B0YR07_9CHLR</name>
<reference evidence="2" key="1">
    <citation type="submission" date="2019-09" db="EMBL/GenBank/DDBJ databases">
        <title>Characterisation of the sponge microbiome using genome-centric metagenomics.</title>
        <authorList>
            <person name="Engelberts J.P."/>
            <person name="Robbins S.J."/>
            <person name="De Goeij J.M."/>
            <person name="Aranda M."/>
            <person name="Bell S.C."/>
            <person name="Webster N.S."/>
        </authorList>
    </citation>
    <scope>NUCLEOTIDE SEQUENCE</scope>
    <source>
        <strain evidence="2">SB0664_bin_27</strain>
    </source>
</reference>
<dbReference type="EMBL" id="VXRG01000021">
    <property type="protein sequence ID" value="MXY92202.1"/>
    <property type="molecule type" value="Genomic_DNA"/>
</dbReference>
<keyword evidence="1" id="KW-0436">Ligase</keyword>
<comment type="catalytic activity">
    <reaction evidence="1">
        <text>L-glutamyl-tRNA(Gln) + L-glutamine + ATP + H2O = L-glutaminyl-tRNA(Gln) + L-glutamate + ADP + phosphate + H(+)</text>
        <dbReference type="Rhea" id="RHEA:17521"/>
        <dbReference type="Rhea" id="RHEA-COMP:9681"/>
        <dbReference type="Rhea" id="RHEA-COMP:9684"/>
        <dbReference type="ChEBI" id="CHEBI:15377"/>
        <dbReference type="ChEBI" id="CHEBI:15378"/>
        <dbReference type="ChEBI" id="CHEBI:29985"/>
        <dbReference type="ChEBI" id="CHEBI:30616"/>
        <dbReference type="ChEBI" id="CHEBI:43474"/>
        <dbReference type="ChEBI" id="CHEBI:58359"/>
        <dbReference type="ChEBI" id="CHEBI:78520"/>
        <dbReference type="ChEBI" id="CHEBI:78521"/>
        <dbReference type="ChEBI" id="CHEBI:456216"/>
    </reaction>
</comment>
<dbReference type="GO" id="GO:0006450">
    <property type="term" value="P:regulation of translational fidelity"/>
    <property type="evidence" value="ECO:0007669"/>
    <property type="project" value="InterPro"/>
</dbReference>
<dbReference type="InterPro" id="IPR036113">
    <property type="entry name" value="Asp/Glu-ADT_sf_sub_c"/>
</dbReference>
<dbReference type="PANTHER" id="PTHR15004">
    <property type="entry name" value="GLUTAMYL-TRNA(GLN) AMIDOTRANSFERASE SUBUNIT C, MITOCHONDRIAL"/>
    <property type="match status" value="1"/>
</dbReference>
<keyword evidence="2" id="KW-0808">Transferase</keyword>
<keyword evidence="1" id="KW-0547">Nucleotide-binding</keyword>
<dbReference type="Pfam" id="PF02686">
    <property type="entry name" value="GatC"/>
    <property type="match status" value="1"/>
</dbReference>
<dbReference type="InterPro" id="IPR003837">
    <property type="entry name" value="GatC"/>
</dbReference>
<sequence length="99" mass="10650">MKLTKEEVQHVAELAKLQLSDAELEEYAGQLGQILTYAQQIQSVDTSTVPPTPQVLPLSNVLAEDASKDSLSNDQAVDNAPDADDGYFRVIAVFDDSGA</sequence>
<keyword evidence="1" id="KW-0648">Protein biosynthesis</keyword>
<comment type="catalytic activity">
    <reaction evidence="1">
        <text>L-aspartyl-tRNA(Asn) + L-glutamine + ATP + H2O = L-asparaginyl-tRNA(Asn) + L-glutamate + ADP + phosphate + 2 H(+)</text>
        <dbReference type="Rhea" id="RHEA:14513"/>
        <dbReference type="Rhea" id="RHEA-COMP:9674"/>
        <dbReference type="Rhea" id="RHEA-COMP:9677"/>
        <dbReference type="ChEBI" id="CHEBI:15377"/>
        <dbReference type="ChEBI" id="CHEBI:15378"/>
        <dbReference type="ChEBI" id="CHEBI:29985"/>
        <dbReference type="ChEBI" id="CHEBI:30616"/>
        <dbReference type="ChEBI" id="CHEBI:43474"/>
        <dbReference type="ChEBI" id="CHEBI:58359"/>
        <dbReference type="ChEBI" id="CHEBI:78515"/>
        <dbReference type="ChEBI" id="CHEBI:78516"/>
        <dbReference type="ChEBI" id="CHEBI:456216"/>
    </reaction>
</comment>
<proteinExistence type="inferred from homology"/>
<dbReference type="SUPFAM" id="SSF141000">
    <property type="entry name" value="Glu-tRNAGln amidotransferase C subunit"/>
    <property type="match status" value="1"/>
</dbReference>
<keyword evidence="1" id="KW-0067">ATP-binding</keyword>
<dbReference type="GO" id="GO:0070681">
    <property type="term" value="P:glutaminyl-tRNAGln biosynthesis via transamidation"/>
    <property type="evidence" value="ECO:0007669"/>
    <property type="project" value="TreeGrafter"/>
</dbReference>
<accession>A0A6B0YR07</accession>
<dbReference type="GO" id="GO:0005524">
    <property type="term" value="F:ATP binding"/>
    <property type="evidence" value="ECO:0007669"/>
    <property type="project" value="UniProtKB-KW"/>
</dbReference>
<dbReference type="NCBIfam" id="TIGR00135">
    <property type="entry name" value="gatC"/>
    <property type="match status" value="1"/>
</dbReference>
<organism evidence="2">
    <name type="scientific">Caldilineaceae bacterium SB0664_bin_27</name>
    <dbReference type="NCBI Taxonomy" id="2605260"/>
    <lineage>
        <taxon>Bacteria</taxon>
        <taxon>Bacillati</taxon>
        <taxon>Chloroflexota</taxon>
        <taxon>Caldilineae</taxon>
        <taxon>Caldilineales</taxon>
        <taxon>Caldilineaceae</taxon>
    </lineage>
</organism>
<dbReference type="AlphaFoldDB" id="A0A6B0YR07"/>
<dbReference type="GO" id="GO:0050567">
    <property type="term" value="F:glutaminyl-tRNA synthase (glutamine-hydrolyzing) activity"/>
    <property type="evidence" value="ECO:0007669"/>
    <property type="project" value="UniProtKB-UniRule"/>
</dbReference>
<dbReference type="Gene3D" id="1.10.20.60">
    <property type="entry name" value="Glu-tRNAGln amidotransferase C subunit, N-terminal domain"/>
    <property type="match status" value="1"/>
</dbReference>
<comment type="function">
    <text evidence="1">Allows the formation of correctly charged Asn-tRNA(Asn) or Gln-tRNA(Gln) through the transamidation of misacylated Asp-tRNA(Asn) or Glu-tRNA(Gln) in organisms which lack either or both of asparaginyl-tRNA or glutaminyl-tRNA synthetases. The reaction takes place in the presence of glutamine and ATP through an activated phospho-Asp-tRNA(Asn) or phospho-Glu-tRNA(Gln).</text>
</comment>
<evidence type="ECO:0000313" key="2">
    <source>
        <dbReference type="EMBL" id="MXY92202.1"/>
    </source>
</evidence>
<gene>
    <name evidence="1 2" type="primary">gatC</name>
    <name evidence="2" type="ORF">F4Y42_02005</name>
</gene>
<dbReference type="GO" id="GO:0016740">
    <property type="term" value="F:transferase activity"/>
    <property type="evidence" value="ECO:0007669"/>
    <property type="project" value="UniProtKB-KW"/>
</dbReference>
<evidence type="ECO:0000256" key="1">
    <source>
        <dbReference type="HAMAP-Rule" id="MF_00122"/>
    </source>
</evidence>